<comment type="caution">
    <text evidence="2">The sequence shown here is derived from an EMBL/GenBank/DDBJ whole genome shotgun (WGS) entry which is preliminary data.</text>
</comment>
<dbReference type="AlphaFoldDB" id="A0A699TW21"/>
<name>A0A699TW21_TANCI</name>
<evidence type="ECO:0000313" key="2">
    <source>
        <dbReference type="EMBL" id="GFD13901.1"/>
    </source>
</evidence>
<reference evidence="2" key="1">
    <citation type="journal article" date="2019" name="Sci. Rep.">
        <title>Draft genome of Tanacetum cinerariifolium, the natural source of mosquito coil.</title>
        <authorList>
            <person name="Yamashiro T."/>
            <person name="Shiraishi A."/>
            <person name="Satake H."/>
            <person name="Nakayama K."/>
        </authorList>
    </citation>
    <scope>NUCLEOTIDE SEQUENCE</scope>
</reference>
<gene>
    <name evidence="2" type="ORF">Tci_885870</name>
</gene>
<feature type="non-terminal residue" evidence="2">
    <location>
        <position position="154"/>
    </location>
</feature>
<feature type="signal peptide" evidence="1">
    <location>
        <begin position="1"/>
        <end position="20"/>
    </location>
</feature>
<proteinExistence type="predicted"/>
<feature type="chain" id="PRO_5025622283" evidence="1">
    <location>
        <begin position="21"/>
        <end position="154"/>
    </location>
</feature>
<keyword evidence="1" id="KW-0732">Signal</keyword>
<organism evidence="2">
    <name type="scientific">Tanacetum cinerariifolium</name>
    <name type="common">Dalmatian daisy</name>
    <name type="synonym">Chrysanthemum cinerariifolium</name>
    <dbReference type="NCBI Taxonomy" id="118510"/>
    <lineage>
        <taxon>Eukaryota</taxon>
        <taxon>Viridiplantae</taxon>
        <taxon>Streptophyta</taxon>
        <taxon>Embryophyta</taxon>
        <taxon>Tracheophyta</taxon>
        <taxon>Spermatophyta</taxon>
        <taxon>Magnoliopsida</taxon>
        <taxon>eudicotyledons</taxon>
        <taxon>Gunneridae</taxon>
        <taxon>Pentapetalae</taxon>
        <taxon>asterids</taxon>
        <taxon>campanulids</taxon>
        <taxon>Asterales</taxon>
        <taxon>Asteraceae</taxon>
        <taxon>Asteroideae</taxon>
        <taxon>Anthemideae</taxon>
        <taxon>Anthemidinae</taxon>
        <taxon>Tanacetum</taxon>
    </lineage>
</organism>
<evidence type="ECO:0000256" key="1">
    <source>
        <dbReference type="SAM" id="SignalP"/>
    </source>
</evidence>
<sequence>MRHYLLLAATSLLLASCASTKPLPQYTEAQKQAQREAIGYWQPEPDKRDSTAGPRIEPGSQADLIRQIFEGKAPVVQVEAAPDSLKFVKVPKPATRRLFGLLPAKAAPLSQVGGVGGGVPRKCKGCTFNVVAGDQNNVAKKGQALGAGASVKGD</sequence>
<dbReference type="PROSITE" id="PS51257">
    <property type="entry name" value="PROKAR_LIPOPROTEIN"/>
    <property type="match status" value="1"/>
</dbReference>
<accession>A0A699TW21</accession>
<protein>
    <submittedName>
        <fullName evidence="2">Uncharacterized protein</fullName>
    </submittedName>
</protein>
<dbReference type="EMBL" id="BKCJ011275604">
    <property type="protein sequence ID" value="GFD13901.1"/>
    <property type="molecule type" value="Genomic_DNA"/>
</dbReference>